<feature type="region of interest" description="Disordered" evidence="1">
    <location>
        <begin position="93"/>
        <end position="124"/>
    </location>
</feature>
<evidence type="ECO:0000313" key="3">
    <source>
        <dbReference type="Proteomes" id="UP000265100"/>
    </source>
</evidence>
<dbReference type="AlphaFoldDB" id="A0AAX7TFA5"/>
<dbReference type="PANTHER" id="PTHR31025:SF27">
    <property type="entry name" value="SI:CH211-193K19.2-RELATED"/>
    <property type="match status" value="1"/>
</dbReference>
<reference evidence="2" key="3">
    <citation type="submission" date="2025-09" db="UniProtKB">
        <authorList>
            <consortium name="Ensembl"/>
        </authorList>
    </citation>
    <scope>IDENTIFICATION</scope>
</reference>
<sequence>MNMTAPAILRVILGPDSSQRVMISAGLPSTVAELEAEIKTQCKIMEPFRLQFMDTLFGNEFVNLTSMEEIQDKATIKIVYTFFQPQDQGEDTFSFPSTSALDDTSTSGDSTVTLSSPESTSSRSSWPDLFCIPNFTYDAEIKLAQAHVAFKENGMLLIPDPKLKSDILEGLIQEVVKHTVYLTDSKFDQVAEALILKHPCLKQRGSHSGYAGWKLSLKYKLSNYRTNLRKIGCPEVCVNSLKNKPAEKCSPASAVKRPKRGEVDYCPSFPLGESEQSLEKMRVELLSDVKRRNNRETVMDKMNRTYALRRQEVIFDAPMIRNVQERWPALFFPAEINAEFKRITTMTLQSRFLSQLDYLSESLLKVFATRSGEQGRKIKDVTAMMTDDIDARRESLIKGLCFYLNENPDILVQEYMDMTEATALTAIEKTTVGIYVSRDTPGNDCPDVGIIIEGVVVLQDLDSVALAVAMLFGLFYSLNMSYPSQLRYTFEVIQKVVMELDATLLSRKAQNLKTKLLM</sequence>
<dbReference type="PANTHER" id="PTHR31025">
    <property type="entry name" value="SI:CH211-196P9.1-RELATED"/>
    <property type="match status" value="1"/>
</dbReference>
<organism evidence="2 3">
    <name type="scientific">Astatotilapia calliptera</name>
    <name type="common">Eastern happy</name>
    <name type="synonym">Chromis callipterus</name>
    <dbReference type="NCBI Taxonomy" id="8154"/>
    <lineage>
        <taxon>Eukaryota</taxon>
        <taxon>Metazoa</taxon>
        <taxon>Chordata</taxon>
        <taxon>Craniata</taxon>
        <taxon>Vertebrata</taxon>
        <taxon>Euteleostomi</taxon>
        <taxon>Actinopterygii</taxon>
        <taxon>Neopterygii</taxon>
        <taxon>Teleostei</taxon>
        <taxon>Neoteleostei</taxon>
        <taxon>Acanthomorphata</taxon>
        <taxon>Ovalentaria</taxon>
        <taxon>Cichlomorphae</taxon>
        <taxon>Cichliformes</taxon>
        <taxon>Cichlidae</taxon>
        <taxon>African cichlids</taxon>
        <taxon>Pseudocrenilabrinae</taxon>
        <taxon>Haplochromini</taxon>
        <taxon>Astatotilapia</taxon>
    </lineage>
</organism>
<dbReference type="RefSeq" id="XP_026019172.1">
    <property type="nucleotide sequence ID" value="XM_026163387.1"/>
</dbReference>
<dbReference type="GeneTree" id="ENSGT00950000182912"/>
<dbReference type="GeneID" id="113019620"/>
<dbReference type="Ensembl" id="ENSACLT00000077948.1">
    <property type="protein sequence ID" value="ENSACLP00000055307.1"/>
    <property type="gene ID" value="ENSACLG00000037668.1"/>
</dbReference>
<reference evidence="2" key="2">
    <citation type="submission" date="2025-08" db="UniProtKB">
        <authorList>
            <consortium name="Ensembl"/>
        </authorList>
    </citation>
    <scope>IDENTIFICATION</scope>
</reference>
<reference evidence="2" key="1">
    <citation type="submission" date="2018-05" db="EMBL/GenBank/DDBJ databases">
        <authorList>
            <person name="Datahose"/>
        </authorList>
    </citation>
    <scope>NUCLEOTIDE SEQUENCE</scope>
</reference>
<keyword evidence="3" id="KW-1185">Reference proteome</keyword>
<accession>A0AAX7TFA5</accession>
<protein>
    <submittedName>
        <fullName evidence="2">Uncharacterized protein</fullName>
    </submittedName>
</protein>
<name>A0AAX7TFA5_ASTCA</name>
<evidence type="ECO:0000256" key="1">
    <source>
        <dbReference type="SAM" id="MobiDB-lite"/>
    </source>
</evidence>
<proteinExistence type="predicted"/>
<dbReference type="Proteomes" id="UP000265100">
    <property type="component" value="Chromosome 3"/>
</dbReference>
<feature type="compositionally biased region" description="Low complexity" evidence="1">
    <location>
        <begin position="97"/>
        <end position="124"/>
    </location>
</feature>
<evidence type="ECO:0000313" key="2">
    <source>
        <dbReference type="Ensembl" id="ENSACLP00000055307.1"/>
    </source>
</evidence>